<dbReference type="FunFam" id="2.60.40.60:FF:000137">
    <property type="entry name" value="FAT atypical cadherin 4"/>
    <property type="match status" value="1"/>
</dbReference>
<dbReference type="FunFam" id="2.60.40.60:FF:000143">
    <property type="entry name" value="FAT atypical cadherin 4"/>
    <property type="match status" value="1"/>
</dbReference>
<dbReference type="Gene3D" id="2.60.40.60">
    <property type="entry name" value="Cadherins"/>
    <property type="match status" value="34"/>
</dbReference>
<dbReference type="Proteomes" id="UP000694387">
    <property type="component" value="Chromosome 3"/>
</dbReference>
<evidence type="ECO:0000256" key="6">
    <source>
        <dbReference type="ARBA" id="ARBA00022737"/>
    </source>
</evidence>
<dbReference type="FunFam" id="2.60.120.200:FF:000083">
    <property type="entry name" value="FAT atypical cadherin 4"/>
    <property type="match status" value="1"/>
</dbReference>
<feature type="domain" description="Cadherin" evidence="23">
    <location>
        <begin position="2701"/>
        <end position="2802"/>
    </location>
</feature>
<feature type="compositionally biased region" description="Low complexity" evidence="19">
    <location>
        <begin position="28"/>
        <end position="43"/>
    </location>
</feature>
<dbReference type="FunFam" id="2.60.40.60:FF:000131">
    <property type="entry name" value="FAT atypical cadherin 4"/>
    <property type="match status" value="1"/>
</dbReference>
<dbReference type="PRINTS" id="PR00205">
    <property type="entry name" value="CADHERIN"/>
</dbReference>
<dbReference type="InterPro" id="IPR000742">
    <property type="entry name" value="EGF"/>
</dbReference>
<dbReference type="FunFam" id="2.60.40.60:FF:000154">
    <property type="entry name" value="FAT atypical cadherin 4"/>
    <property type="match status" value="1"/>
</dbReference>
<dbReference type="FunFam" id="2.60.40.60:FF:000101">
    <property type="entry name" value="FAT atypical cadherin 4"/>
    <property type="match status" value="1"/>
</dbReference>
<feature type="domain" description="EGF-like" evidence="22">
    <location>
        <begin position="4559"/>
        <end position="4596"/>
    </location>
</feature>
<dbReference type="GO" id="GO:0001736">
    <property type="term" value="P:establishment of planar polarity"/>
    <property type="evidence" value="ECO:0007669"/>
    <property type="project" value="UniProtKB-ARBA"/>
</dbReference>
<keyword evidence="6" id="KW-0677">Repeat</keyword>
<feature type="compositionally biased region" description="Polar residues" evidence="19">
    <location>
        <begin position="4812"/>
        <end position="4832"/>
    </location>
</feature>
<dbReference type="PROSITE" id="PS01187">
    <property type="entry name" value="EGF_CA"/>
    <property type="match status" value="1"/>
</dbReference>
<dbReference type="FunFam" id="2.60.40.60:FF:000081">
    <property type="entry name" value="protocadherin Fat 4"/>
    <property type="match status" value="1"/>
</dbReference>
<feature type="domain" description="EGF-like" evidence="22">
    <location>
        <begin position="4033"/>
        <end position="4069"/>
    </location>
</feature>
<dbReference type="FunFam" id="2.10.25.10:FF:000066">
    <property type="entry name" value="FAT atypical cadherin 4"/>
    <property type="match status" value="1"/>
</dbReference>
<evidence type="ECO:0000256" key="5">
    <source>
        <dbReference type="ARBA" id="ARBA00022729"/>
    </source>
</evidence>
<feature type="domain" description="Cadherin" evidence="23">
    <location>
        <begin position="490"/>
        <end position="606"/>
    </location>
</feature>
<feature type="domain" description="Cadherin" evidence="23">
    <location>
        <begin position="3117"/>
        <end position="3222"/>
    </location>
</feature>
<feature type="region of interest" description="Disordered" evidence="19">
    <location>
        <begin position="5002"/>
        <end position="5022"/>
    </location>
</feature>
<dbReference type="GO" id="GO:0003007">
    <property type="term" value="P:heart morphogenesis"/>
    <property type="evidence" value="ECO:0007669"/>
    <property type="project" value="Ensembl"/>
</dbReference>
<dbReference type="SMART" id="SM00112">
    <property type="entry name" value="CA"/>
    <property type="match status" value="34"/>
</dbReference>
<evidence type="ECO:0000256" key="2">
    <source>
        <dbReference type="ARBA" id="ARBA00022536"/>
    </source>
</evidence>
<dbReference type="FunFam" id="2.60.40.60:FF:000174">
    <property type="entry name" value="FAT atypical cadherin 4"/>
    <property type="match status" value="1"/>
</dbReference>
<evidence type="ECO:0000256" key="17">
    <source>
        <dbReference type="PROSITE-ProRule" id="PRU00043"/>
    </source>
</evidence>
<keyword evidence="5" id="KW-0732">Signal</keyword>
<reference evidence="24" key="2">
    <citation type="submission" date="2025-08" db="UniProtKB">
        <authorList>
            <consortium name="Ensembl"/>
        </authorList>
    </citation>
    <scope>IDENTIFICATION</scope>
</reference>
<keyword evidence="10 20" id="KW-0472">Membrane</keyword>
<dbReference type="GO" id="GO:0005911">
    <property type="term" value="C:cell-cell junction"/>
    <property type="evidence" value="ECO:0007669"/>
    <property type="project" value="TreeGrafter"/>
</dbReference>
<feature type="domain" description="Cadherin" evidence="23">
    <location>
        <begin position="174"/>
        <end position="266"/>
    </location>
</feature>
<evidence type="ECO:0000256" key="8">
    <source>
        <dbReference type="ARBA" id="ARBA00022889"/>
    </source>
</evidence>
<feature type="disulfide bond" evidence="18">
    <location>
        <begin position="4097"/>
        <end position="4106"/>
    </location>
</feature>
<dbReference type="FunFam" id="2.60.40.60:FF:000135">
    <property type="entry name" value="cadherin-23 isoform X1"/>
    <property type="match status" value="1"/>
</dbReference>
<evidence type="ECO:0000256" key="18">
    <source>
        <dbReference type="PROSITE-ProRule" id="PRU00076"/>
    </source>
</evidence>
<feature type="domain" description="Cadherin" evidence="23">
    <location>
        <begin position="1973"/>
        <end position="2075"/>
    </location>
</feature>
<dbReference type="PROSITE" id="PS00010">
    <property type="entry name" value="ASX_HYDROXYL"/>
    <property type="match status" value="2"/>
</dbReference>
<dbReference type="InterPro" id="IPR013320">
    <property type="entry name" value="ConA-like_dom_sf"/>
</dbReference>
<feature type="domain" description="Cadherin" evidence="23">
    <location>
        <begin position="3328"/>
        <end position="3431"/>
    </location>
</feature>
<evidence type="ECO:0000256" key="3">
    <source>
        <dbReference type="ARBA" id="ARBA00022553"/>
    </source>
</evidence>
<dbReference type="CDD" id="cd11304">
    <property type="entry name" value="Cadherin_repeat"/>
    <property type="match status" value="34"/>
</dbReference>
<feature type="domain" description="Cadherin" evidence="23">
    <location>
        <begin position="2391"/>
        <end position="2495"/>
    </location>
</feature>
<dbReference type="GO" id="GO:0060122">
    <property type="term" value="P:inner ear receptor cell stereocilium organization"/>
    <property type="evidence" value="ECO:0007669"/>
    <property type="project" value="Ensembl"/>
</dbReference>
<feature type="region of interest" description="Disordered" evidence="19">
    <location>
        <begin position="4885"/>
        <end position="4988"/>
    </location>
</feature>
<evidence type="ECO:0000256" key="1">
    <source>
        <dbReference type="ARBA" id="ARBA00004479"/>
    </source>
</evidence>
<feature type="domain" description="Cadherin" evidence="23">
    <location>
        <begin position="2076"/>
        <end position="2182"/>
    </location>
</feature>
<dbReference type="PROSITE" id="PS01186">
    <property type="entry name" value="EGF_2"/>
    <property type="match status" value="3"/>
</dbReference>
<keyword evidence="4 20" id="KW-0812">Transmembrane</keyword>
<evidence type="ECO:0000256" key="15">
    <source>
        <dbReference type="ARBA" id="ARBA00076313"/>
    </source>
</evidence>
<dbReference type="InterPro" id="IPR002126">
    <property type="entry name" value="Cadherin-like_dom"/>
</dbReference>
<dbReference type="Pfam" id="PF02210">
    <property type="entry name" value="Laminin_G_2"/>
    <property type="match status" value="2"/>
</dbReference>
<dbReference type="GO" id="GO:0035329">
    <property type="term" value="P:hippo signaling"/>
    <property type="evidence" value="ECO:0007669"/>
    <property type="project" value="Ensembl"/>
</dbReference>
<feature type="domain" description="EGF-like" evidence="22">
    <location>
        <begin position="4071"/>
        <end position="4107"/>
    </location>
</feature>
<dbReference type="FunFam" id="2.60.40.60:FF:000106">
    <property type="entry name" value="FAT atypical cadherin 4"/>
    <property type="match status" value="1"/>
</dbReference>
<dbReference type="InterPro" id="IPR000152">
    <property type="entry name" value="EGF-type_Asp/Asn_hydroxyl_site"/>
</dbReference>
<feature type="domain" description="Cadherin" evidence="23">
    <location>
        <begin position="1675"/>
        <end position="1760"/>
    </location>
</feature>
<dbReference type="FunFam" id="2.60.40.60:FF:000180">
    <property type="entry name" value="FAT atypical cadherin 4"/>
    <property type="match status" value="1"/>
</dbReference>
<dbReference type="PROSITE" id="PS00022">
    <property type="entry name" value="EGF_1"/>
    <property type="match status" value="7"/>
</dbReference>
<feature type="domain" description="Cadherin" evidence="23">
    <location>
        <begin position="1025"/>
        <end position="1127"/>
    </location>
</feature>
<comment type="subunit">
    <text evidence="13">Heterophilic interaction with DCHS1; this interaction affects their respective protein levels. Interacts (via cytoplasmic domain) with MPDZ. Forms a complex with PALS1 and MPDZ.</text>
</comment>
<comment type="subcellular location">
    <subcellularLocation>
        <location evidence="1">Membrane</location>
        <topology evidence="1">Single-pass type I membrane protein</topology>
    </subcellularLocation>
</comment>
<feature type="domain" description="Cadherin" evidence="23">
    <location>
        <begin position="1342"/>
        <end position="1446"/>
    </location>
</feature>
<dbReference type="CDD" id="cd00110">
    <property type="entry name" value="LamG"/>
    <property type="match status" value="2"/>
</dbReference>
<feature type="domain" description="Cadherin" evidence="23">
    <location>
        <begin position="3538"/>
        <end position="3643"/>
    </location>
</feature>
<feature type="domain" description="Cadherin" evidence="23">
    <location>
        <begin position="2182"/>
        <end position="2285"/>
    </location>
</feature>
<feature type="transmembrane region" description="Helical" evidence="20">
    <location>
        <begin position="4635"/>
        <end position="4659"/>
    </location>
</feature>
<dbReference type="FunFam" id="2.60.40.60:FF:000010">
    <property type="entry name" value="Cadherin EGF LAG seven-pass G-type receptor 3"/>
    <property type="match status" value="5"/>
</dbReference>
<evidence type="ECO:0000259" key="21">
    <source>
        <dbReference type="PROSITE" id="PS50025"/>
    </source>
</evidence>
<feature type="disulfide bond" evidence="18">
    <location>
        <begin position="3983"/>
        <end position="3992"/>
    </location>
</feature>
<feature type="domain" description="Cadherin" evidence="23">
    <location>
        <begin position="925"/>
        <end position="1024"/>
    </location>
</feature>
<keyword evidence="25" id="KW-1185">Reference proteome</keyword>
<proteinExistence type="predicted"/>
<dbReference type="FunFam" id="2.60.40.60:FF:000024">
    <property type="entry name" value="FAT atypical cadherin 3"/>
    <property type="match status" value="4"/>
</dbReference>
<evidence type="ECO:0000259" key="22">
    <source>
        <dbReference type="PROSITE" id="PS50026"/>
    </source>
</evidence>
<evidence type="ECO:0000256" key="20">
    <source>
        <dbReference type="SAM" id="Phobius"/>
    </source>
</evidence>
<feature type="compositionally biased region" description="Low complexity" evidence="19">
    <location>
        <begin position="11"/>
        <end position="21"/>
    </location>
</feature>
<feature type="domain" description="Cadherin" evidence="23">
    <location>
        <begin position="382"/>
        <end position="484"/>
    </location>
</feature>
<keyword evidence="11 18" id="KW-1015">Disulfide bond</keyword>
<feature type="domain" description="Cadherin" evidence="23">
    <location>
        <begin position="1447"/>
        <end position="1551"/>
    </location>
</feature>
<feature type="domain" description="Cadherin" evidence="23">
    <location>
        <begin position="607"/>
        <end position="713"/>
    </location>
</feature>
<dbReference type="InterPro" id="IPR050971">
    <property type="entry name" value="Cadherin-domain_protein"/>
</dbReference>
<dbReference type="SUPFAM" id="SSF49899">
    <property type="entry name" value="Concanavalin A-like lectins/glucanases"/>
    <property type="match status" value="2"/>
</dbReference>
<dbReference type="GO" id="GO:0045177">
    <property type="term" value="C:apical part of cell"/>
    <property type="evidence" value="ECO:0007669"/>
    <property type="project" value="Ensembl"/>
</dbReference>
<dbReference type="PANTHER" id="PTHR24025">
    <property type="entry name" value="DESMOGLEIN FAMILY MEMBER"/>
    <property type="match status" value="1"/>
</dbReference>
<dbReference type="FunFam" id="2.10.25.10:FF:000151">
    <property type="entry name" value="FAT atypical cadherin 4"/>
    <property type="match status" value="1"/>
</dbReference>
<feature type="disulfide bond" evidence="18">
    <location>
        <begin position="4059"/>
        <end position="4068"/>
    </location>
</feature>
<dbReference type="InterPro" id="IPR009030">
    <property type="entry name" value="Growth_fac_rcpt_cys_sf"/>
</dbReference>
<dbReference type="GO" id="GO:0007157">
    <property type="term" value="P:heterophilic cell-cell adhesion via plasma membrane cell adhesion molecules"/>
    <property type="evidence" value="ECO:0007669"/>
    <property type="project" value="Ensembl"/>
</dbReference>
<name>A0A8C4MFW7_EQUAS</name>
<feature type="domain" description="Cadherin" evidence="23">
    <location>
        <begin position="2906"/>
        <end position="3005"/>
    </location>
</feature>
<keyword evidence="3" id="KW-0597">Phosphoprotein</keyword>
<dbReference type="InterPro" id="IPR013032">
    <property type="entry name" value="EGF-like_CS"/>
</dbReference>
<feature type="domain" description="Cadherin" evidence="23">
    <location>
        <begin position="2496"/>
        <end position="2599"/>
    </location>
</feature>
<feature type="region of interest" description="Disordered" evidence="19">
    <location>
        <begin position="4667"/>
        <end position="4717"/>
    </location>
</feature>
<reference evidence="24 25" key="1">
    <citation type="journal article" date="2020" name="Nat. Commun.">
        <title>Donkey genomes provide new insights into domestication and selection for coat color.</title>
        <authorList>
            <person name="Wang"/>
            <person name="C."/>
            <person name="Li"/>
            <person name="H."/>
            <person name="Guo"/>
            <person name="Y."/>
            <person name="Huang"/>
            <person name="J."/>
            <person name="Sun"/>
            <person name="Y."/>
            <person name="Min"/>
            <person name="J."/>
            <person name="Wang"/>
            <person name="J."/>
            <person name="Fang"/>
            <person name="X."/>
            <person name="Zhao"/>
            <person name="Z."/>
            <person name="Wang"/>
            <person name="S."/>
            <person name="Zhang"/>
            <person name="Y."/>
            <person name="Liu"/>
            <person name="Q."/>
            <person name="Jiang"/>
            <person name="Q."/>
            <person name="Wang"/>
            <person name="X."/>
            <person name="Guo"/>
            <person name="Y."/>
            <person name="Yang"/>
            <person name="C."/>
            <person name="Wang"/>
            <person name="Y."/>
            <person name="Tian"/>
            <person name="F."/>
            <person name="Zhuang"/>
            <person name="G."/>
            <person name="Fan"/>
            <person name="Y."/>
            <person name="Gao"/>
            <person name="Q."/>
            <person name="Li"/>
            <person name="Y."/>
            <person name="Ju"/>
            <person name="Z."/>
            <person name="Li"/>
            <person name="J."/>
            <person name="Li"/>
            <person name="R."/>
            <person name="Hou"/>
            <person name="M."/>
            <person name="Yang"/>
            <person name="G."/>
            <person name="Liu"/>
            <person name="G."/>
            <person name="Liu"/>
            <person name="W."/>
            <person name="Guo"/>
            <person name="J."/>
            <person name="Pan"/>
            <person name="S."/>
            <person name="Fan"/>
            <person name="G."/>
            <person name="Zhang"/>
            <person name="W."/>
            <person name="Zhang"/>
            <person name="R."/>
            <person name="Yu"/>
            <person name="J."/>
            <person name="Zhang"/>
            <person name="X."/>
            <person name="Yin"/>
            <person name="Q."/>
            <person name="Ji"/>
            <person name="C."/>
            <person name="Jin"/>
            <person name="Y."/>
            <person name="Yue"/>
            <person name="G."/>
            <person name="Liu"/>
            <person name="M."/>
            <person name="Xu"/>
            <person name="J."/>
            <person name="Liu"/>
            <person name="S."/>
            <person name="Jordana"/>
            <person name="J."/>
            <person name="Noce"/>
            <person name="A."/>
            <person name="Amills"/>
            <person name="M."/>
            <person name="Wu"/>
            <person name="D.D."/>
            <person name="Li"/>
            <person name="S."/>
            <person name="Zhou"/>
            <person name="X. and Zhong"/>
            <person name="J."/>
        </authorList>
    </citation>
    <scope>NUCLEOTIDE SEQUENCE [LARGE SCALE GENOMIC DNA]</scope>
</reference>
<feature type="domain" description="Cadherin" evidence="23">
    <location>
        <begin position="1559"/>
        <end position="1660"/>
    </location>
</feature>
<reference evidence="24" key="3">
    <citation type="submission" date="2025-09" db="UniProtKB">
        <authorList>
            <consortium name="Ensembl"/>
        </authorList>
    </citation>
    <scope>IDENTIFICATION</scope>
</reference>
<dbReference type="Pfam" id="PF25374">
    <property type="entry name" value="Cadherin_FAT4_N"/>
    <property type="match status" value="1"/>
</dbReference>
<dbReference type="GO" id="GO:0007156">
    <property type="term" value="P:homophilic cell adhesion via plasma membrane adhesion molecules"/>
    <property type="evidence" value="ECO:0007669"/>
    <property type="project" value="InterPro"/>
</dbReference>
<feature type="domain" description="Cadherin" evidence="23">
    <location>
        <begin position="1232"/>
        <end position="1341"/>
    </location>
</feature>
<keyword evidence="7 17" id="KW-0106">Calcium</keyword>
<dbReference type="Gene3D" id="2.10.25.10">
    <property type="entry name" value="Laminin"/>
    <property type="match status" value="6"/>
</dbReference>
<organism evidence="24 25">
    <name type="scientific">Equus asinus</name>
    <name type="common">Donkey</name>
    <name type="synonym">Equus africanus asinus</name>
    <dbReference type="NCBI Taxonomy" id="9793"/>
    <lineage>
        <taxon>Eukaryota</taxon>
        <taxon>Metazoa</taxon>
        <taxon>Chordata</taxon>
        <taxon>Craniata</taxon>
        <taxon>Vertebrata</taxon>
        <taxon>Euteleostomi</taxon>
        <taxon>Mammalia</taxon>
        <taxon>Eutheria</taxon>
        <taxon>Laurasiatheria</taxon>
        <taxon>Perissodactyla</taxon>
        <taxon>Equidae</taxon>
        <taxon>Equus</taxon>
    </lineage>
</organism>
<sequence length="5114" mass="556254">MLPAPDHGLEAAPGAAAAAAGREGTELSAPRSRSPSANSSARNAVRELLARRRRRLGLSGRSCSPVGGALQPCSLRSGGSRKSLVSSFWERNSIISRFPIALFSGRICSFHTSLQTLVLPSSLSLPWGARTMDLAADRAPGRPWLPLPTLSVFQLFRIFWLLSLLPGPAQVSGAEQRQVFQVLEEQPPGTQVGTIQTRPGFTYRLSESHALFAINSSTGTLYTTATIDRESLPSDVINLVVLSSSPTYPTEVRVLVRDLNDNAPVFPDPSIVVTFKEDSSSGRQVILDTATDSDIGSNGVDHRSYRIIQGNEAGRFRLDITLNPSGEGAFLHLVSKGGLDREVTPQYQLLVEVEDKGEPKRRGYLQVNVTVQDINDNPPVFGSSHYQAGVPEDAAVGSSVLQVAAADADEGTNADIRYRLQDEGTPFQMDPETGLITVREPLDFEARRQYSLTVQAMDRGVPSLTGRAEALIQLLDVNDNDPVVKFRYFPATSRYASVDENAQVGTVVALLTVTDADSPAANGNISVQILGGNEQRHFEVQSSKVPNLSLIKVASALDRERIPSYNLTVSVSDNYGAPPAAAVQARSSVASLVIFVNDINDHPPVFAQQVYRVNLSEEAPPGSYVSGVSATDGDSGLNANLRYSIVSGNGLGWFHISEHSGLVTTGAAGGLDRELASQIVLNISARDQGVHPKVSYAQLVVTLLDVNDEKPVFSQLEGYDVSVVENAPTGTELLVLGATDGDLGDNGTVRFSLQEAETDQRSFRLDSVSGRLSTISSLDREEQGFYSLLVLATDLGSPPQSSIARINVSLLDVNDNSPVFYPVQYFAHIQENEPGGSYITTVSATDPDLGLNGTVRYSISAGDRSRFQVNAQSGVISTRMALDREEKTAYQLQIVATDGGNLQSPNQAIVTITVLDTQDNPPVFSQAAYSFVVFENVALGYHVGSVSASTMDLNSNISYLITTGDQKGMFAINQVTGQLTTASVIDREEQSFYQLKVVASGGTVTGDTMVNITVKDLNDNSPHFLQAVESVNVVENWQTGHSIFQAKAVDPDEGVNGMVLYSLKQNPKNLFTINEKNGNISLLGPLDVHAGSYQIEILASDMGVPQLSSSFILTVYVHDVNDNPPVFDQLSYEVTLSESEPVNSRFFKVQAFDKDSGANGEIAYSIAEGNTGDAFGIFPDGQLYIKSELDRELQDRYVLLVIASDRAVEPLSATVNVTVILEDVNDNRPLFNSTNYTFYFEEEQRAGSSVGKVSALDKDFGPNGEVRYSFEMVQPDFELHAISGEITNTRQFDRESLMRQRGTAVFSFTVIATDQGLPQPLKDQATVHVYMKDINDNTPKFLKDFYQATISESAANLTQVLRVSASDVDEGNNGLIHYYVIKGNEERQFAIDSTSGQVTLIGKLDYEATPAYSLVIQAVDSGATSLNSTCTLNIDILDENDNTPSFPKSTLFVDVLENMRIGELVSSVTATDSDSGDNADLHYSITGTNNHGTFSISPNTGSIFLAKKLDFETQSLYKLNITAKDQGRPPRSSTMSVIIHVRDFNDNPPSFPPGDIFKSIVENIPIGTSVISVTARDPDADINGQLSYTIVQQMPRGNHFGIDEVKGTIYTNAEIDREFANLFELTVKANDQAVPIETRRYALKNVTILVTDLNDNVPMFISQNALAADPSAVIGSVLTTIMAADPDEGANGEVEYEIINGDTDTFIVDRYSGDLRVASALVPSQLIYNLIVSATDLGPERRKSTTELTVILQGLDGPVFTQPKYITILKEGEPIGTNVISIEAASPRGSEAPVEYYIVSVRCEEKTVGRLFTIGRQTGIIQTAAILDREQGACLYLVDVYAIEKSTAFPRTQRAEVEITLQDINDNPPVFPTDMLDLTVEENIGDGSKIMQLTAMDADEGANALVTYTIISGADDSFRIDPESGDLIATKRLDRERRSKYSLLVRADDGLQSSDMRINITVSDVNDHTPKFSRPVYSFDIPEDTTPGSLVAAILATDDDSGVNGEITYIVNEDDEDGIFFLNPVTGVFNLTRILDYEAQQYYILTVRAEDGGGQFTTIRIYFNILDVNDNPPIFSLNAYSTSLMENLPLGSTVLVFNVTDADDGINSQLAYSIASGDSLGQFTVDKNGVLKVLKALDRESQSFYNLVVQVHDLPQLPASRFTSTAQVSIILLDVNDNPPTFLSPKLTYIPENTPIDTVVFKAQATDPDSGPNSYIEYTLLNPLGNKFSIGTIDGEVRLTGELDREEVSNYTLMVVATDKGQPSLSSSTEVVVMVLDINDNNPIFAQALYKVEINENTLTGTDIIQVYATDGDEGTNGQVRYGIVDGNTNQEFRIDSVTGAITVAKPLDREKTPTYFLTVQATDRGSTPRTDTSTVSIVLLDINDFVPIFELSPYSVNVPENLGTLPRTILQVVARDDDQGSNSKLSYVLFGGNEDNAFTLSASGELRVTQSLDRETKEHFVLVITATDAGSPALTGTGTINVIVDDINDNVPTFASKMYLTTIPEDAPTGTDVLLVNASDADASTNAVISYRLIGGNSQFTINPSTGQIITSALLDRETKENYTLVVVCSDAGSPEPLSSSTSVLVTVTDVNDNPPRFQHHPYVTHIPSPTPPGSFVFAVTVTDADIGPNSELHYSLSGRHSEKFHIDPLRGAIMAAGPLNGASEVTFSVHVKDGGSFPKTDSTTVTVRFVNKADFPKVRAKEQTFMFPENQPVGTLVTTITGSSLRGEPLSYYIASGNLGNTFQIDQLTGQVSVSQPLDFEKIQKYVVWIEARDGGFPPFSSYEKLDITVLDVNDNSPIFKEDPFVSEILENLSPRKILTVLAMDKDSGPNGQLDYEIVNGNKEHSFSINHATGEIRSIRPLDREKISQYVLTIKSSDKGSPSQSTSVKVIINILDENDNAPRFSQIFSAHVLENSPLGYTVTRVTTSDEDIGINAISRYSVMDTSLPFTINPSTGDIVISRPLNREDTDRYRIRVSAHDSGWTVSTDVTIFVTDVNDNAPRFSRPSYYLDCPELTEIGSKVTQVSASDPDEGSNGQVFYFIKSQSEYFRINATTGEIFNKQVLKYQNVSGFSNVNINRHSFIVTSSDRGNPSLLSETTVTINTVDSNDNAPQFLEMKYFTPVTKNVKVGTKLIKVTAVDDKDFGLNSEVEYFISSENHLGKFKLDNNTGWISVASSLISDLNQNFLITVTAKDKGNPPLSSQATVQIIVTEENYHTPEFSQSHMSATIPESHSIGATVRTVSARDRDAAMNGLIRYSISSGNEEGIFAINSSTGVLTLAKALDYELCQKHEMTISATDGGWVARTGYCSVTVNVVDVNDNSPVFLPDEYFPTVLENAPSGTTVIHLNATDADSGTNAVIAYTIQSSDSDLFVIDPNTGVITTQGFLDFETKQSYHLTVKAFNVPDEERCSFATVNIQLRGTNEYVPRFVSKLYYFEISEAAPKGTVVGEVFASDRDLGTDGEVHYLIFGNSRKKGFQINKKTGQIYVSGLLDREKEERVSLKVLAKNFGSIRGADIDEVTVNVTVLDANDPPVFSLNIYSVQISEGVPTGTHVTFVSAFDSDSVPSWSRFSYFIGSGNENGAFSINPQTGQITVTAELDRETLPIYNLTVLAVDSGTPSATGSASLLVTLEDINDNGPMLTISEGEVMENKRPGTLVMTLQSTDPDLPPNQGPFTYYLLSTGPATNYFSLNTAGVLSTTREIDREQIADFYLSVVTRDSGVPQMSSTGTVHITVIDQNDNPSQSRTVEVFVNYYGNLFPGGILGSVKPQDPDVLDTFHCSLTSGVTSLFSIPRGTCDLNSQPRSTDGTFDLTVLSNDGVHSTVTSNIRVFFAGFSNTTVDNSILLRLGVPTVKDFLTNHYLHFLRIASSQLTGLGTAVQLYGAYEENNRTFLLAAVKRSNNQYVNPSGVATFFESIKEILLRQSGVKVESVDHDSCVHGPCQNGGSCIRRLAVSSTLKSHESLPVIIVANEPLQPFLCKCLPGYAGSWCEIDIDECLPSPCHNGGTCHNLVGGFSCSCPDGFTGRACERDINECLPSPCKNGAICQNFPGSFNCVCKTGYTGKMCESSVNYCECNPCFNGGSCQSGVESYYCHCPFGVFGKHCELNSYGFEELSYMEFPSLDPNNNYIYVKFATIKSHALLLYNYDNQTGDRAEFLALEIAEERLRFSYNLGSGTYKLTTMKTVSDGHFHTVIARRAGMAASLTVDSCSENQEPGYCTVSNVAVSDDWTLDVQPNRVTVGGIRSLEPILQRRGHVESHDFVGCIMEFAVNGRPLEPSQALAAQGILDQCPRLEGACTRSPCQHGGTCTDYWSWQQCHCKEGLTGKYCEKSVTPDTALSLEGKGRLEYHMSQNEKREYLLRQSIRGAMLEPFGVNSLEVKFRTRSENGILIHIQESSNYTTVKIKNGKVHFISDAGVAGKVERNIPEVYVADGHWHTFLIGKNGTVTVLSIDRIYNRDIIHPTQDFGGLDVLTISLGGIPPNQAHRDTQTAGFDGCIASMLYGGESLPFSGKHSLASISKTDPSVKIGCRGPNICASNPCWGDLLCINQWYAYKCVPPGDCASHPCQNGGSCEPGLHSGFTCSCPESHTGRTCETVVACLGVLCPQGRVCKAGSPGGHVCVLSQGPEEISLPLWAVPAIVGSCATVLALLVLSLILCNQCRGKKAKNPKEEKKPKEKKKKGSENVAFDDPDNIPPYGDDMTVRKQPEGNPKPDIIERENPYLIYDETDIPHNSETIPSAPLASPEQEIEHYDIDNASSIAPSDADIIQHYKQFRSHTPKFSIQRHSPLGFARQSPMPLGASSLTYQPSYSQGLRTSSLSHSACPTPNPLSRHSPAPFSKSSTFYRNSPARELHLPIRDGNTLEMHGDACQPGIFNYATRLGRRSKSPQAMASHGSRPGSRLKQPIGQIPLESSPPVGLSIEEVERLNTPRPRNPSICSADHGRSSSEEDCRRPLSRTRNPADGIPAPESSSDSDSHESFTCSEMEYDREKPMVYTSRMPKLSQVNESDADDEDNYGARLKPRRYHGRRAEGGPVGTQAAAPGVADNTLPLKLGQQAGNFNWDNLLNWGPGFGHYVDVFKDLASLPEKAAANEEGKGGTAKPVPKDGEAEQYV</sequence>
<dbReference type="GO" id="GO:0007009">
    <property type="term" value="P:plasma membrane organization"/>
    <property type="evidence" value="ECO:0007669"/>
    <property type="project" value="Ensembl"/>
</dbReference>
<dbReference type="GO" id="GO:0005886">
    <property type="term" value="C:plasma membrane"/>
    <property type="evidence" value="ECO:0007669"/>
    <property type="project" value="InterPro"/>
</dbReference>
<feature type="domain" description="Cadherin" evidence="23">
    <location>
        <begin position="3223"/>
        <end position="3327"/>
    </location>
</feature>
<keyword evidence="12" id="KW-0325">Glycoprotein</keyword>
<dbReference type="InterPro" id="IPR015919">
    <property type="entry name" value="Cadherin-like_sf"/>
</dbReference>
<dbReference type="GO" id="GO:0072137">
    <property type="term" value="P:condensed mesenchymal cell proliferation"/>
    <property type="evidence" value="ECO:0007669"/>
    <property type="project" value="Ensembl"/>
</dbReference>
<evidence type="ECO:0000256" key="13">
    <source>
        <dbReference type="ARBA" id="ARBA00062851"/>
    </source>
</evidence>
<dbReference type="SUPFAM" id="SSF57196">
    <property type="entry name" value="EGF/Laminin"/>
    <property type="match status" value="1"/>
</dbReference>
<dbReference type="GO" id="GO:0001658">
    <property type="term" value="P:branching involved in ureteric bud morphogenesis"/>
    <property type="evidence" value="ECO:0007669"/>
    <property type="project" value="Ensembl"/>
</dbReference>
<evidence type="ECO:0000256" key="14">
    <source>
        <dbReference type="ARBA" id="ARBA00070347"/>
    </source>
</evidence>
<dbReference type="Pfam" id="PF07645">
    <property type="entry name" value="EGF_CA"/>
    <property type="match status" value="1"/>
</dbReference>
<feature type="domain" description="Laminin G" evidence="21">
    <location>
        <begin position="4350"/>
        <end position="4531"/>
    </location>
</feature>
<dbReference type="PANTHER" id="PTHR24025:SF31">
    <property type="entry name" value="NEURAL-CADHERIN"/>
    <property type="match status" value="1"/>
</dbReference>
<evidence type="ECO:0000256" key="7">
    <source>
        <dbReference type="ARBA" id="ARBA00022837"/>
    </source>
</evidence>
<keyword evidence="9 20" id="KW-1133">Transmembrane helix</keyword>
<feature type="domain" description="EGF-like" evidence="22">
    <location>
        <begin position="3935"/>
        <end position="3993"/>
    </location>
</feature>
<feature type="domain" description="Cadherin" evidence="23">
    <location>
        <begin position="821"/>
        <end position="924"/>
    </location>
</feature>
<feature type="compositionally biased region" description="Basic and acidic residues" evidence="19">
    <location>
        <begin position="5104"/>
        <end position="5114"/>
    </location>
</feature>
<dbReference type="InterPro" id="IPR001791">
    <property type="entry name" value="Laminin_G"/>
</dbReference>
<dbReference type="FunFam" id="2.60.40.60:FF:000108">
    <property type="entry name" value="FAT atypical cadherin 4"/>
    <property type="match status" value="1"/>
</dbReference>
<feature type="domain" description="Cadherin" evidence="23">
    <location>
        <begin position="2803"/>
        <end position="2906"/>
    </location>
</feature>
<evidence type="ECO:0000256" key="11">
    <source>
        <dbReference type="ARBA" id="ARBA00023157"/>
    </source>
</evidence>
<dbReference type="SUPFAM" id="SSF49313">
    <property type="entry name" value="Cadherin-like"/>
    <property type="match status" value="34"/>
</dbReference>
<gene>
    <name evidence="24" type="primary">FAT4</name>
</gene>
<dbReference type="FunFam" id="2.60.40.60:FF:000176">
    <property type="entry name" value="FAT atypical cadherin 4"/>
    <property type="match status" value="1"/>
</dbReference>
<feature type="domain" description="Cadherin" evidence="23">
    <location>
        <begin position="1872"/>
        <end position="1972"/>
    </location>
</feature>
<dbReference type="FunFam" id="2.60.40.60:FF:000144">
    <property type="entry name" value="FAT atypical cadherin 4"/>
    <property type="match status" value="1"/>
</dbReference>
<feature type="disulfide bond" evidence="18">
    <location>
        <begin position="4586"/>
        <end position="4595"/>
    </location>
</feature>
<feature type="domain" description="Cadherin" evidence="23">
    <location>
        <begin position="2600"/>
        <end position="2700"/>
    </location>
</feature>
<evidence type="ECO:0000259" key="23">
    <source>
        <dbReference type="PROSITE" id="PS50268"/>
    </source>
</evidence>
<feature type="region of interest" description="Disordered" evidence="19">
    <location>
        <begin position="1"/>
        <end position="43"/>
    </location>
</feature>
<evidence type="ECO:0000313" key="25">
    <source>
        <dbReference type="Proteomes" id="UP000694387"/>
    </source>
</evidence>
<dbReference type="FunFam" id="2.60.40.60:FF:000029">
    <property type="entry name" value="Cadherin EGF LAG seven-pass G-type receptor 3"/>
    <property type="match status" value="1"/>
</dbReference>
<dbReference type="SMART" id="SM00181">
    <property type="entry name" value="EGF"/>
    <property type="match status" value="6"/>
</dbReference>
<dbReference type="Gene3D" id="2.60.120.200">
    <property type="match status" value="2"/>
</dbReference>
<feature type="disulfide bond" evidence="18">
    <location>
        <begin position="4021"/>
        <end position="4030"/>
    </location>
</feature>
<dbReference type="PROSITE" id="PS00232">
    <property type="entry name" value="CADHERIN_1"/>
    <property type="match status" value="17"/>
</dbReference>
<evidence type="ECO:0000256" key="16">
    <source>
        <dbReference type="ARBA" id="ARBA00081404"/>
    </source>
</evidence>
<feature type="domain" description="Cadherin" evidence="23">
    <location>
        <begin position="3006"/>
        <end position="3116"/>
    </location>
</feature>
<feature type="domain" description="Cadherin" evidence="23">
    <location>
        <begin position="715"/>
        <end position="820"/>
    </location>
</feature>
<dbReference type="Pfam" id="PF12661">
    <property type="entry name" value="hEGF"/>
    <property type="match status" value="2"/>
</dbReference>
<dbReference type="GeneTree" id="ENSGT00940000155719"/>
<evidence type="ECO:0000256" key="4">
    <source>
        <dbReference type="ARBA" id="ARBA00022692"/>
    </source>
</evidence>
<dbReference type="GO" id="GO:0008543">
    <property type="term" value="P:fibroblast growth factor receptor signaling pathway"/>
    <property type="evidence" value="ECO:0007669"/>
    <property type="project" value="Ensembl"/>
</dbReference>
<dbReference type="Ensembl" id="ENSEAST00005028920.2">
    <property type="protein sequence ID" value="ENSEASP00005026637.2"/>
    <property type="gene ID" value="ENSEASG00005018174.2"/>
</dbReference>
<dbReference type="PROSITE" id="PS50268">
    <property type="entry name" value="CADHERIN_2"/>
    <property type="match status" value="34"/>
</dbReference>
<dbReference type="FunFam" id="2.60.40.60:FF:000110">
    <property type="entry name" value="FAT atypical cadherin 4"/>
    <property type="match status" value="1"/>
</dbReference>
<evidence type="ECO:0000256" key="19">
    <source>
        <dbReference type="SAM" id="MobiDB-lite"/>
    </source>
</evidence>
<dbReference type="FunFam" id="2.60.40.60:FF:000138">
    <property type="entry name" value="FAT atypical cadherin 4"/>
    <property type="match status" value="1"/>
</dbReference>
<dbReference type="InterPro" id="IPR020894">
    <property type="entry name" value="Cadherin_CS"/>
</dbReference>
<dbReference type="Pfam" id="PF00008">
    <property type="entry name" value="EGF"/>
    <property type="match status" value="1"/>
</dbReference>
<dbReference type="FunFam" id="2.60.40.60:FF:000171">
    <property type="entry name" value="FAT atypical cadherin 4"/>
    <property type="match status" value="1"/>
</dbReference>
<feature type="region of interest" description="Disordered" evidence="19">
    <location>
        <begin position="4812"/>
        <end position="4846"/>
    </location>
</feature>
<feature type="domain" description="Cadherin" evidence="23">
    <location>
        <begin position="3642"/>
        <end position="3753"/>
    </location>
</feature>
<feature type="domain" description="Cadherin" evidence="23">
    <location>
        <begin position="267"/>
        <end position="381"/>
    </location>
</feature>
<evidence type="ECO:0000256" key="10">
    <source>
        <dbReference type="ARBA" id="ARBA00023136"/>
    </source>
</evidence>
<evidence type="ECO:0000256" key="9">
    <source>
        <dbReference type="ARBA" id="ARBA00022989"/>
    </source>
</evidence>
<dbReference type="FunFam" id="2.10.25.10:FF:000293">
    <property type="entry name" value="FAT atypical cadherin 4"/>
    <property type="match status" value="1"/>
</dbReference>
<dbReference type="Pfam" id="PF00028">
    <property type="entry name" value="Cadherin"/>
    <property type="match status" value="33"/>
</dbReference>
<feature type="domain" description="Cadherin" evidence="23">
    <location>
        <begin position="1128"/>
        <end position="1231"/>
    </location>
</feature>
<dbReference type="GO" id="GO:0021987">
    <property type="term" value="P:cerebral cortex development"/>
    <property type="evidence" value="ECO:0007669"/>
    <property type="project" value="Ensembl"/>
</dbReference>
<dbReference type="FunFam" id="2.60.40.60:FF:000020">
    <property type="entry name" value="Dachsous cadherin-related 1b"/>
    <property type="match status" value="1"/>
</dbReference>
<dbReference type="FunFam" id="2.10.25.10:FF:000335">
    <property type="entry name" value="protocadherin Fat 4 isoform X2"/>
    <property type="match status" value="1"/>
</dbReference>
<feature type="domain" description="EGF-like" evidence="22">
    <location>
        <begin position="3995"/>
        <end position="4031"/>
    </location>
</feature>
<feature type="compositionally biased region" description="Basic and acidic residues" evidence="19">
    <location>
        <begin position="4942"/>
        <end position="4954"/>
    </location>
</feature>
<dbReference type="SUPFAM" id="SSF57184">
    <property type="entry name" value="Growth factor receptor domain"/>
    <property type="match status" value="1"/>
</dbReference>
<dbReference type="GO" id="GO:0048565">
    <property type="term" value="P:digestive tract development"/>
    <property type="evidence" value="ECO:0007669"/>
    <property type="project" value="Ensembl"/>
</dbReference>
<feature type="disulfide bond" evidence="18">
    <location>
        <begin position="4321"/>
        <end position="4330"/>
    </location>
</feature>
<dbReference type="PROSITE" id="PS50026">
    <property type="entry name" value="EGF_3"/>
    <property type="match status" value="6"/>
</dbReference>
<dbReference type="CDD" id="cd00054">
    <property type="entry name" value="EGF_CA"/>
    <property type="match status" value="5"/>
</dbReference>
<feature type="region of interest" description="Disordered" evidence="19">
    <location>
        <begin position="5091"/>
        <end position="5114"/>
    </location>
</feature>
<dbReference type="FunFam" id="2.60.120.200:FF:000030">
    <property type="entry name" value="FAT atypical cadherin 4"/>
    <property type="match status" value="1"/>
</dbReference>
<dbReference type="FunFam" id="2.10.25.10:FF:000344">
    <property type="entry name" value="FAT atypical cadherin 4"/>
    <property type="match status" value="1"/>
</dbReference>
<dbReference type="GO" id="GO:0007219">
    <property type="term" value="P:Notch signaling pathway"/>
    <property type="evidence" value="ECO:0007669"/>
    <property type="project" value="Ensembl"/>
</dbReference>
<dbReference type="InterPro" id="IPR049883">
    <property type="entry name" value="NOTCH1_EGF-like"/>
</dbReference>
<feature type="domain" description="EGF-like" evidence="22">
    <location>
        <begin position="4295"/>
        <end position="4331"/>
    </location>
</feature>
<protein>
    <recommendedName>
        <fullName evidence="14">Protocadherin Fat 4</fullName>
    </recommendedName>
    <alternativeName>
        <fullName evidence="16">FAT tumor suppressor homolog 4</fullName>
    </alternativeName>
    <alternativeName>
        <fullName evidence="15">Fat-like cadherin protein FAT-J</fullName>
    </alternativeName>
</protein>
<dbReference type="InterPro" id="IPR001881">
    <property type="entry name" value="EGF-like_Ca-bd_dom"/>
</dbReference>
<evidence type="ECO:0000256" key="12">
    <source>
        <dbReference type="ARBA" id="ARBA00023180"/>
    </source>
</evidence>
<dbReference type="SMART" id="SM00282">
    <property type="entry name" value="LamG"/>
    <property type="match status" value="2"/>
</dbReference>
<dbReference type="GO" id="GO:0072307">
    <property type="term" value="P:regulation of metanephric nephron tubule epithelial cell differentiation"/>
    <property type="evidence" value="ECO:0007669"/>
    <property type="project" value="Ensembl"/>
</dbReference>
<dbReference type="GO" id="GO:0043931">
    <property type="term" value="P:ossification involved in bone maturation"/>
    <property type="evidence" value="ECO:0007669"/>
    <property type="project" value="Ensembl"/>
</dbReference>
<dbReference type="PROSITE" id="PS50025">
    <property type="entry name" value="LAM_G_DOMAIN"/>
    <property type="match status" value="2"/>
</dbReference>
<feature type="domain" description="Cadherin" evidence="23">
    <location>
        <begin position="3432"/>
        <end position="3537"/>
    </location>
</feature>
<feature type="domain" description="Laminin G" evidence="21">
    <location>
        <begin position="4108"/>
        <end position="4292"/>
    </location>
</feature>
<comment type="caution">
    <text evidence="18">Lacks conserved residue(s) required for the propagation of feature annotation.</text>
</comment>
<keyword evidence="2 18" id="KW-0245">EGF-like domain</keyword>
<keyword evidence="8" id="KW-0130">Cell adhesion</keyword>
<dbReference type="FunFam" id="2.60.40.60:FF:000189">
    <property type="entry name" value="FAT atypical cadherin 4"/>
    <property type="match status" value="1"/>
</dbReference>
<accession>A0A8C4MFW7</accession>
<dbReference type="SMART" id="SM00179">
    <property type="entry name" value="EGF_CA"/>
    <property type="match status" value="5"/>
</dbReference>
<dbReference type="FunFam" id="2.60.40.60:FF:000170">
    <property type="entry name" value="FAT atypical cadherin 4"/>
    <property type="match status" value="1"/>
</dbReference>
<evidence type="ECO:0000313" key="24">
    <source>
        <dbReference type="Ensembl" id="ENSEASP00005026637.2"/>
    </source>
</evidence>
<dbReference type="InterPro" id="IPR018097">
    <property type="entry name" value="EGF_Ca-bd_CS"/>
</dbReference>
<dbReference type="FunFam" id="2.60.40.60:FF:000115">
    <property type="entry name" value="FAT atypical cadherin 4"/>
    <property type="match status" value="1"/>
</dbReference>
<dbReference type="FunFam" id="2.60.40.60:FF:000114">
    <property type="entry name" value="FAT atypical cadherin 4"/>
    <property type="match status" value="2"/>
</dbReference>
<feature type="domain" description="Cadherin" evidence="23">
    <location>
        <begin position="1761"/>
        <end position="1871"/>
    </location>
</feature>
<dbReference type="GO" id="GO:0005509">
    <property type="term" value="F:calcium ion binding"/>
    <property type="evidence" value="ECO:0007669"/>
    <property type="project" value="UniProtKB-UniRule"/>
</dbReference>
<dbReference type="FunFam" id="2.10.25.10:FF:000168">
    <property type="entry name" value="FAT atypical cadherin 4"/>
    <property type="match status" value="1"/>
</dbReference>
<dbReference type="FunFam" id="2.60.40.60:FF:000118">
    <property type="entry name" value="protocadherin Fat 4"/>
    <property type="match status" value="1"/>
</dbReference>
<feature type="domain" description="Cadherin" evidence="23">
    <location>
        <begin position="2286"/>
        <end position="2390"/>
    </location>
</feature>
<dbReference type="FunFam" id="2.60.40.60:FF:000134">
    <property type="entry name" value="protocadherin Fat 4"/>
    <property type="match status" value="1"/>
</dbReference>